<keyword evidence="3" id="KW-0479">Metal-binding</keyword>
<dbReference type="GO" id="GO:0015941">
    <property type="term" value="P:pantothenate catabolic process"/>
    <property type="evidence" value="ECO:0007669"/>
    <property type="project" value="InterPro"/>
</dbReference>
<dbReference type="GO" id="GO:0015937">
    <property type="term" value="P:coenzyme A biosynthetic process"/>
    <property type="evidence" value="ECO:0007669"/>
    <property type="project" value="UniProtKB-UniRule"/>
</dbReference>
<comment type="cofactor">
    <cofactor evidence="3">
        <name>FMN</name>
        <dbReference type="ChEBI" id="CHEBI:58210"/>
    </cofactor>
    <text evidence="3">Binds 1 FMN per subunit.</text>
</comment>
<evidence type="ECO:0000256" key="4">
    <source>
        <dbReference type="RuleBase" id="RU364078"/>
    </source>
</evidence>
<evidence type="ECO:0000256" key="2">
    <source>
        <dbReference type="ARBA" id="ARBA00023239"/>
    </source>
</evidence>
<dbReference type="GO" id="GO:0046872">
    <property type="term" value="F:metal ion binding"/>
    <property type="evidence" value="ECO:0007669"/>
    <property type="project" value="UniProtKB-KW"/>
</dbReference>
<keyword evidence="2 3" id="KW-0456">Lyase</keyword>
<dbReference type="STRING" id="883081.HMPREF9698_00235"/>
<comment type="pathway">
    <text evidence="3 4">Cofactor biosynthesis; coenzyme A biosynthesis; CoA from (R)-pantothenate: step 3/5.</text>
</comment>
<dbReference type="SUPFAM" id="SSF52507">
    <property type="entry name" value="Homo-oligomeric flavin-containing Cys decarboxylases, HFCD"/>
    <property type="match status" value="1"/>
</dbReference>
<evidence type="ECO:0000259" key="6">
    <source>
        <dbReference type="Pfam" id="PF04127"/>
    </source>
</evidence>
<feature type="region of interest" description="Phosphopantothenate--cysteine ligase" evidence="3">
    <location>
        <begin position="192"/>
        <end position="401"/>
    </location>
</feature>
<dbReference type="AlphaFoldDB" id="K9EBY0"/>
<dbReference type="Gene3D" id="3.40.50.1950">
    <property type="entry name" value="Flavin prenyltransferase-like"/>
    <property type="match status" value="1"/>
</dbReference>
<comment type="function">
    <text evidence="4">Catalyzes two steps in the biosynthesis of coenzyme A. In the first step cysteine is conjugated to 4'-phosphopantothenate to form 4-phosphopantothenoylcysteine, in the latter compound is decarboxylated to form 4'-phosphopantotheine.</text>
</comment>
<dbReference type="PANTHER" id="PTHR14359">
    <property type="entry name" value="HOMO-OLIGOMERIC FLAVIN CONTAINING CYS DECARBOXYLASE FAMILY"/>
    <property type="match status" value="1"/>
</dbReference>
<dbReference type="PATRIC" id="fig|883081.3.peg.236"/>
<keyword evidence="3" id="KW-0511">Multifunctional enzyme</keyword>
<dbReference type="NCBIfam" id="TIGR00521">
    <property type="entry name" value="coaBC_dfp"/>
    <property type="match status" value="1"/>
</dbReference>
<dbReference type="OrthoDB" id="9802554at2"/>
<dbReference type="InterPro" id="IPR007085">
    <property type="entry name" value="DNA/pantothenate-metab_flavo_C"/>
</dbReference>
<reference evidence="7 8" key="1">
    <citation type="submission" date="2012-09" db="EMBL/GenBank/DDBJ databases">
        <title>The Genome Sequence of Alloiococcus otitis ATCC 51267.</title>
        <authorList>
            <consortium name="The Broad Institute Genome Sequencing Platform"/>
            <person name="Earl A."/>
            <person name="Ward D."/>
            <person name="Feldgarden M."/>
            <person name="Gevers D."/>
            <person name="Huys G."/>
            <person name="Walker B."/>
            <person name="Young S.K."/>
            <person name="Zeng Q."/>
            <person name="Gargeya S."/>
            <person name="Fitzgerald M."/>
            <person name="Haas B."/>
            <person name="Abouelleil A."/>
            <person name="Alvarado L."/>
            <person name="Arachchi H.M."/>
            <person name="Berlin A.M."/>
            <person name="Chapman S.B."/>
            <person name="Goldberg J."/>
            <person name="Griggs A."/>
            <person name="Gujja S."/>
            <person name="Hansen M."/>
            <person name="Howarth C."/>
            <person name="Imamovic A."/>
            <person name="Larimer J."/>
            <person name="McCowen C."/>
            <person name="Montmayeur A."/>
            <person name="Murphy C."/>
            <person name="Neiman D."/>
            <person name="Pearson M."/>
            <person name="Priest M."/>
            <person name="Roberts A."/>
            <person name="Saif S."/>
            <person name="Shea T."/>
            <person name="Sisk P."/>
            <person name="Sykes S."/>
            <person name="Wortman J."/>
            <person name="Nusbaum C."/>
            <person name="Birren B."/>
        </authorList>
    </citation>
    <scope>NUCLEOTIDE SEQUENCE [LARGE SCALE GENOMIC DNA]</scope>
    <source>
        <strain evidence="7 8">ATCC 51267</strain>
    </source>
</reference>
<dbReference type="RefSeq" id="WP_003776504.1">
    <property type="nucleotide sequence ID" value="NZ_JH992957.1"/>
</dbReference>
<evidence type="ECO:0000313" key="8">
    <source>
        <dbReference type="Proteomes" id="UP000009875"/>
    </source>
</evidence>
<dbReference type="EMBL" id="AGXA01000004">
    <property type="protein sequence ID" value="EKU94203.1"/>
    <property type="molecule type" value="Genomic_DNA"/>
</dbReference>
<feature type="binding site" evidence="3">
    <location>
        <begin position="304"/>
        <end position="307"/>
    </location>
    <ligand>
        <name>CTP</name>
        <dbReference type="ChEBI" id="CHEBI:37563"/>
    </ligand>
</feature>
<dbReference type="GO" id="GO:0004632">
    <property type="term" value="F:phosphopantothenate--cysteine ligase activity"/>
    <property type="evidence" value="ECO:0007669"/>
    <property type="project" value="UniProtKB-UniRule"/>
</dbReference>
<comment type="catalytic activity">
    <reaction evidence="3 4">
        <text>(R)-4'-phosphopantothenate + L-cysteine + CTP = N-[(R)-4-phosphopantothenoyl]-L-cysteine + CMP + diphosphate + H(+)</text>
        <dbReference type="Rhea" id="RHEA:19397"/>
        <dbReference type="ChEBI" id="CHEBI:10986"/>
        <dbReference type="ChEBI" id="CHEBI:15378"/>
        <dbReference type="ChEBI" id="CHEBI:33019"/>
        <dbReference type="ChEBI" id="CHEBI:35235"/>
        <dbReference type="ChEBI" id="CHEBI:37563"/>
        <dbReference type="ChEBI" id="CHEBI:59458"/>
        <dbReference type="ChEBI" id="CHEBI:60377"/>
        <dbReference type="EC" id="6.3.2.5"/>
    </reaction>
</comment>
<feature type="binding site" evidence="3">
    <location>
        <position position="279"/>
    </location>
    <ligand>
        <name>CTP</name>
        <dbReference type="ChEBI" id="CHEBI:37563"/>
    </ligand>
</feature>
<dbReference type="InterPro" id="IPR005252">
    <property type="entry name" value="CoaBC"/>
</dbReference>
<dbReference type="GO" id="GO:0010181">
    <property type="term" value="F:FMN binding"/>
    <property type="evidence" value="ECO:0007669"/>
    <property type="project" value="UniProtKB-UniRule"/>
</dbReference>
<keyword evidence="3 4" id="KW-0436">Ligase</keyword>
<dbReference type="Proteomes" id="UP000009875">
    <property type="component" value="Unassembled WGS sequence"/>
</dbReference>
<evidence type="ECO:0000313" key="7">
    <source>
        <dbReference type="EMBL" id="EKU94203.1"/>
    </source>
</evidence>
<evidence type="ECO:0000256" key="1">
    <source>
        <dbReference type="ARBA" id="ARBA00022793"/>
    </source>
</evidence>
<comment type="cofactor">
    <cofactor evidence="3">
        <name>Mg(2+)</name>
        <dbReference type="ChEBI" id="CHEBI:18420"/>
    </cofactor>
</comment>
<dbReference type="InterPro" id="IPR036551">
    <property type="entry name" value="Flavin_trans-like"/>
</dbReference>
<keyword evidence="3 4" id="KW-0288">FMN</keyword>
<comment type="similarity">
    <text evidence="3 4">In the N-terminal section; belongs to the HFCD (homo-oligomeric flavin containing Cys decarboxylase) superfamily.</text>
</comment>
<dbReference type="HAMAP" id="MF_02225">
    <property type="entry name" value="CoaBC"/>
    <property type="match status" value="1"/>
</dbReference>
<feature type="binding site" evidence="3">
    <location>
        <position position="322"/>
    </location>
    <ligand>
        <name>CTP</name>
        <dbReference type="ChEBI" id="CHEBI:37563"/>
    </ligand>
</feature>
<keyword evidence="3 4" id="KW-0285">Flavoprotein</keyword>
<comment type="catalytic activity">
    <reaction evidence="3 4">
        <text>N-[(R)-4-phosphopantothenoyl]-L-cysteine + H(+) = (R)-4'-phosphopantetheine + CO2</text>
        <dbReference type="Rhea" id="RHEA:16793"/>
        <dbReference type="ChEBI" id="CHEBI:15378"/>
        <dbReference type="ChEBI" id="CHEBI:16526"/>
        <dbReference type="ChEBI" id="CHEBI:59458"/>
        <dbReference type="ChEBI" id="CHEBI:61723"/>
        <dbReference type="EC" id="4.1.1.36"/>
    </reaction>
</comment>
<name>K9EBY0_9LACT</name>
<feature type="region of interest" description="Phosphopantothenoylcysteine decarboxylase" evidence="3">
    <location>
        <begin position="1"/>
        <end position="191"/>
    </location>
</feature>
<dbReference type="eggNOG" id="COG0452">
    <property type="taxonomic scope" value="Bacteria"/>
</dbReference>
<protein>
    <recommendedName>
        <fullName evidence="3">Coenzyme A biosynthesis bifunctional protein CoaBC</fullName>
    </recommendedName>
    <alternativeName>
        <fullName evidence="3">DNA/pantothenate metabolism flavoprotein</fullName>
    </alternativeName>
    <alternativeName>
        <fullName evidence="3">Phosphopantothenoylcysteine synthetase/decarboxylase</fullName>
        <shortName evidence="3">PPCS-PPCDC</shortName>
    </alternativeName>
    <domain>
        <recommendedName>
            <fullName evidence="3">Phosphopantothenoylcysteine decarboxylase</fullName>
            <shortName evidence="3">PPC decarboxylase</shortName>
            <shortName evidence="3">PPC-DC</shortName>
            <ecNumber evidence="3">4.1.1.36</ecNumber>
        </recommendedName>
        <alternativeName>
            <fullName evidence="3">CoaC</fullName>
        </alternativeName>
    </domain>
    <domain>
        <recommendedName>
            <fullName evidence="3">Phosphopantothenate--cysteine ligase</fullName>
            <ecNumber evidence="3">6.3.2.5</ecNumber>
        </recommendedName>
        <alternativeName>
            <fullName evidence="3">CoaB</fullName>
        </alternativeName>
        <alternativeName>
            <fullName evidence="3">Phosphopantothenoylcysteine synthetase</fullName>
            <shortName evidence="3">PPC synthetase</shortName>
            <shortName evidence="3">PPC-S</shortName>
        </alternativeName>
    </domain>
</protein>
<dbReference type="GO" id="GO:0071513">
    <property type="term" value="C:phosphopantothenoylcysteine decarboxylase complex"/>
    <property type="evidence" value="ECO:0007669"/>
    <property type="project" value="TreeGrafter"/>
</dbReference>
<feature type="domain" description="DNA/pantothenate metabolism flavoprotein C-terminal" evidence="6">
    <location>
        <begin position="187"/>
        <end position="394"/>
    </location>
</feature>
<dbReference type="GO" id="GO:0004633">
    <property type="term" value="F:phosphopantothenoylcysteine decarboxylase activity"/>
    <property type="evidence" value="ECO:0007669"/>
    <property type="project" value="UniProtKB-UniRule"/>
</dbReference>
<comment type="similarity">
    <text evidence="3 4">In the C-terminal section; belongs to the PPC synthetase family.</text>
</comment>
<sequence>MLKNKKIALYVTGGIAVYKSLYLLREIIKQGGEVRVAMTQAACQFVNPLSFQVLSQKKVQIDTFEEGQPESVSHIDLTDWADYSIVAPATANIIGKLANGIGDDFVSTALLATDHPIFLVPAMNTKMYENPALKHNKAFLIEQGHYWMEPDIGFLAEGYEGLGRFPDLDRIMAEFNHFIIARNPGILSGKKVLVTAGGTVERIDPVRYISNDSSGKMGHQLAQAAYEAGAQVSLVTASDLPTSPFIDRFQVESTLDLYQTVSDLYDHHDILMMAAAVSDYRPVNRSDKKMKKQDDLTIELEKNPDILAEMGRRKDQQINVGFAAETHNLEEYAKKKLASKQADLIVANEVGRGDRGFNADENAALVFSRGQDPLELPLQSKKEMAQKIIEVVASKLPASPK</sequence>
<keyword evidence="3" id="KW-0460">Magnesium</keyword>
<gene>
    <name evidence="3" type="primary">coaBC</name>
    <name evidence="7" type="ORF">HMPREF9698_00235</name>
</gene>
<comment type="caution">
    <text evidence="7">The sequence shown here is derived from an EMBL/GenBank/DDBJ whole genome shotgun (WGS) entry which is preliminary data.</text>
</comment>
<proteinExistence type="inferred from homology"/>
<feature type="domain" description="Flavoprotein" evidence="5">
    <location>
        <begin position="5"/>
        <end position="140"/>
    </location>
</feature>
<dbReference type="HOGENOM" id="CLU_033319_0_1_9"/>
<keyword evidence="8" id="KW-1185">Reference proteome</keyword>
<dbReference type="UniPathway" id="UPA00241">
    <property type="reaction ID" value="UER00353"/>
</dbReference>
<dbReference type="Pfam" id="PF04127">
    <property type="entry name" value="DFP"/>
    <property type="match status" value="1"/>
</dbReference>
<dbReference type="EC" id="4.1.1.36" evidence="3"/>
<dbReference type="Pfam" id="PF02441">
    <property type="entry name" value="Flavoprotein"/>
    <property type="match status" value="1"/>
</dbReference>
<feature type="binding site" evidence="3">
    <location>
        <position position="289"/>
    </location>
    <ligand>
        <name>CTP</name>
        <dbReference type="ChEBI" id="CHEBI:37563"/>
    </ligand>
</feature>
<dbReference type="SUPFAM" id="SSF102645">
    <property type="entry name" value="CoaB-like"/>
    <property type="match status" value="1"/>
</dbReference>
<dbReference type="InterPro" id="IPR003382">
    <property type="entry name" value="Flavoprotein"/>
</dbReference>
<evidence type="ECO:0000259" key="5">
    <source>
        <dbReference type="Pfam" id="PF02441"/>
    </source>
</evidence>
<dbReference type="Gene3D" id="3.40.50.10300">
    <property type="entry name" value="CoaB-like"/>
    <property type="match status" value="1"/>
</dbReference>
<evidence type="ECO:0000256" key="3">
    <source>
        <dbReference type="HAMAP-Rule" id="MF_02225"/>
    </source>
</evidence>
<dbReference type="EC" id="6.3.2.5" evidence="3"/>
<comment type="caution">
    <text evidence="3">Lacks conserved residue(s) required for the propagation of feature annotation.</text>
</comment>
<keyword evidence="1 3" id="KW-0210">Decarboxylase</keyword>
<feature type="binding site" evidence="3">
    <location>
        <position position="340"/>
    </location>
    <ligand>
        <name>CTP</name>
        <dbReference type="ChEBI" id="CHEBI:37563"/>
    </ligand>
</feature>
<comment type="function">
    <text evidence="3">Catalyzes two sequential steps in the biosynthesis of coenzyme A. In the first step cysteine is conjugated to 4'-phosphopantothenate to form 4-phosphopantothenoylcysteine. In the second step the latter compound is decarboxylated to form 4'-phosphopantotheine.</text>
</comment>
<comment type="pathway">
    <text evidence="3 4">Cofactor biosynthesis; coenzyme A biosynthesis; CoA from (R)-pantothenate: step 2/5.</text>
</comment>
<feature type="binding site" evidence="3">
    <location>
        <position position="336"/>
    </location>
    <ligand>
        <name>CTP</name>
        <dbReference type="ChEBI" id="CHEBI:37563"/>
    </ligand>
</feature>
<organism evidence="7 8">
    <name type="scientific">Alloiococcus otitis ATCC 51267</name>
    <dbReference type="NCBI Taxonomy" id="883081"/>
    <lineage>
        <taxon>Bacteria</taxon>
        <taxon>Bacillati</taxon>
        <taxon>Bacillota</taxon>
        <taxon>Bacilli</taxon>
        <taxon>Lactobacillales</taxon>
        <taxon>Carnobacteriaceae</taxon>
        <taxon>Alloiococcus</taxon>
    </lineage>
</organism>
<accession>K9EBY0</accession>
<dbReference type="InterPro" id="IPR035929">
    <property type="entry name" value="CoaB-like_sf"/>
</dbReference>
<dbReference type="PANTHER" id="PTHR14359:SF6">
    <property type="entry name" value="PHOSPHOPANTOTHENOYLCYSTEINE DECARBOXYLASE"/>
    <property type="match status" value="1"/>
</dbReference>